<dbReference type="HAMAP" id="MF_00313">
    <property type="entry name" value="Glutaminase"/>
    <property type="match status" value="1"/>
</dbReference>
<dbReference type="GO" id="GO:0004359">
    <property type="term" value="F:glutaminase activity"/>
    <property type="evidence" value="ECO:0007669"/>
    <property type="project" value="UniProtKB-UniRule"/>
</dbReference>
<dbReference type="FunFam" id="3.40.710.10:FF:000005">
    <property type="entry name" value="Glutaminase"/>
    <property type="match status" value="1"/>
</dbReference>
<accession>A0A1U7JLF8</accession>
<dbReference type="STRING" id="197461.A3843_04420"/>
<reference evidence="7 8" key="1">
    <citation type="submission" date="2016-03" db="EMBL/GenBank/DDBJ databases">
        <title>Genome sequence of Nesiotobacter sp. nov., a moderately halophilic alphaproteobacterium isolated from the Yellow Sea, China.</title>
        <authorList>
            <person name="Zhang G."/>
            <person name="Zhang R."/>
        </authorList>
    </citation>
    <scope>NUCLEOTIDE SEQUENCE [LARGE SCALE GENOMIC DNA]</scope>
    <source>
        <strain evidence="7 8">WB1-6</strain>
    </source>
</reference>
<dbReference type="RefSeq" id="WP_036487849.1">
    <property type="nucleotide sequence ID" value="NZ_LVVZ01000005.1"/>
</dbReference>
<evidence type="ECO:0000256" key="1">
    <source>
        <dbReference type="ARBA" id="ARBA00011076"/>
    </source>
</evidence>
<sequence>MSSPYTTELLTDTVKQAHEKARNQTGGENASYIPYLASVDEDLCGVAIATADGRLFEAGDSRYEFAIESISKVFTLATVMDSIGSEALREKVGANPTGMPFNSVIAVELAKGKPMSPLVNAGAIATASLVPGDTADERWDRILKTQSAFAGRQLSLSEEVNLSEQTTNFHNRAIAWLLYSAGTCYSDPMEALDIYTRQCSTLITAVDLAIMGATLANHGVNPATQEQVLHPDNTAHILAEMMMEGLYTASGDFAYTVGLPGKSGVGGGLLAIAPGKLAIAGFAPPLDGNGNSVRGQVAVRAVAKRLRLNLFQG</sequence>
<organism evidence="7 8">
    <name type="scientific">Pseudovibrio exalbescens</name>
    <dbReference type="NCBI Taxonomy" id="197461"/>
    <lineage>
        <taxon>Bacteria</taxon>
        <taxon>Pseudomonadati</taxon>
        <taxon>Pseudomonadota</taxon>
        <taxon>Alphaproteobacteria</taxon>
        <taxon>Hyphomicrobiales</taxon>
        <taxon>Stappiaceae</taxon>
        <taxon>Pseudovibrio</taxon>
    </lineage>
</organism>
<name>A0A1U7JLF8_9HYPH</name>
<feature type="binding site" evidence="6">
    <location>
        <position position="247"/>
    </location>
    <ligand>
        <name>substrate</name>
    </ligand>
</feature>
<evidence type="ECO:0000256" key="3">
    <source>
        <dbReference type="ARBA" id="ARBA00012918"/>
    </source>
</evidence>
<evidence type="ECO:0000256" key="2">
    <source>
        <dbReference type="ARBA" id="ARBA00011881"/>
    </source>
</evidence>
<feature type="binding site" evidence="6">
    <location>
        <position position="69"/>
    </location>
    <ligand>
        <name>substrate</name>
    </ligand>
</feature>
<dbReference type="Gene3D" id="3.40.710.10">
    <property type="entry name" value="DD-peptidase/beta-lactamase superfamily"/>
    <property type="match status" value="1"/>
</dbReference>
<dbReference type="Proteomes" id="UP000185783">
    <property type="component" value="Unassembled WGS sequence"/>
</dbReference>
<comment type="similarity">
    <text evidence="1 6">Belongs to the glutaminase family.</text>
</comment>
<dbReference type="EMBL" id="LVVZ01000005">
    <property type="protein sequence ID" value="OKL45559.1"/>
    <property type="molecule type" value="Genomic_DNA"/>
</dbReference>
<comment type="subunit">
    <text evidence="2 6">Homotetramer.</text>
</comment>
<dbReference type="PANTHER" id="PTHR12544:SF48">
    <property type="entry name" value="GLUTAMINASE 1"/>
    <property type="match status" value="1"/>
</dbReference>
<dbReference type="NCBIfam" id="TIGR03814">
    <property type="entry name" value="Gln_ase"/>
    <property type="match status" value="1"/>
</dbReference>
<dbReference type="NCBIfam" id="NF009020">
    <property type="entry name" value="PRK12356.1"/>
    <property type="match status" value="1"/>
</dbReference>
<gene>
    <name evidence="6" type="primary">glsA</name>
    <name evidence="7" type="ORF">A3843_04420</name>
</gene>
<feature type="binding site" evidence="6">
    <location>
        <position position="164"/>
    </location>
    <ligand>
        <name>substrate</name>
    </ligand>
</feature>
<evidence type="ECO:0000313" key="7">
    <source>
        <dbReference type="EMBL" id="OKL45559.1"/>
    </source>
</evidence>
<protein>
    <recommendedName>
        <fullName evidence="3 6">Glutaminase</fullName>
        <ecNumber evidence="3 6">3.5.1.2</ecNumber>
    </recommendedName>
</protein>
<dbReference type="SUPFAM" id="SSF56601">
    <property type="entry name" value="beta-lactamase/transpeptidase-like"/>
    <property type="match status" value="1"/>
</dbReference>
<dbReference type="PANTHER" id="PTHR12544">
    <property type="entry name" value="GLUTAMINASE"/>
    <property type="match status" value="1"/>
</dbReference>
<evidence type="ECO:0000313" key="8">
    <source>
        <dbReference type="Proteomes" id="UP000185783"/>
    </source>
</evidence>
<dbReference type="GO" id="GO:0006543">
    <property type="term" value="P:L-glutamine catabolic process"/>
    <property type="evidence" value="ECO:0007669"/>
    <property type="project" value="TreeGrafter"/>
</dbReference>
<dbReference type="InterPro" id="IPR012338">
    <property type="entry name" value="Beta-lactam/transpept-like"/>
</dbReference>
<comment type="catalytic activity">
    <reaction evidence="5 6">
        <text>L-glutamine + H2O = L-glutamate + NH4(+)</text>
        <dbReference type="Rhea" id="RHEA:15889"/>
        <dbReference type="ChEBI" id="CHEBI:15377"/>
        <dbReference type="ChEBI" id="CHEBI:28938"/>
        <dbReference type="ChEBI" id="CHEBI:29985"/>
        <dbReference type="ChEBI" id="CHEBI:58359"/>
        <dbReference type="EC" id="3.5.1.2"/>
    </reaction>
</comment>
<feature type="binding site" evidence="6">
    <location>
        <position position="195"/>
    </location>
    <ligand>
        <name>substrate</name>
    </ligand>
</feature>
<keyword evidence="4 6" id="KW-0378">Hydrolase</keyword>
<evidence type="ECO:0000256" key="5">
    <source>
        <dbReference type="ARBA" id="ARBA00049534"/>
    </source>
</evidence>
<evidence type="ECO:0000256" key="4">
    <source>
        <dbReference type="ARBA" id="ARBA00022801"/>
    </source>
</evidence>
<dbReference type="InterPro" id="IPR015868">
    <property type="entry name" value="Glutaminase"/>
</dbReference>
<proteinExistence type="inferred from homology"/>
<evidence type="ECO:0000256" key="6">
    <source>
        <dbReference type="HAMAP-Rule" id="MF_00313"/>
    </source>
</evidence>
<dbReference type="Pfam" id="PF04960">
    <property type="entry name" value="Glutaminase"/>
    <property type="match status" value="1"/>
</dbReference>
<feature type="binding site" evidence="6">
    <location>
        <position position="120"/>
    </location>
    <ligand>
        <name>substrate</name>
    </ligand>
</feature>
<keyword evidence="8" id="KW-1185">Reference proteome</keyword>
<keyword evidence="6" id="KW-0007">Acetylation</keyword>
<dbReference type="GO" id="GO:0006537">
    <property type="term" value="P:glutamate biosynthetic process"/>
    <property type="evidence" value="ECO:0007669"/>
    <property type="project" value="TreeGrafter"/>
</dbReference>
<dbReference type="AlphaFoldDB" id="A0A1U7JLF8"/>
<comment type="caution">
    <text evidence="7">The sequence shown here is derived from an EMBL/GenBank/DDBJ whole genome shotgun (WGS) entry which is preliminary data.</text>
</comment>
<feature type="binding site" evidence="6">
    <location>
        <position position="171"/>
    </location>
    <ligand>
        <name>substrate</name>
    </ligand>
</feature>
<feature type="binding site" evidence="6">
    <location>
        <position position="265"/>
    </location>
    <ligand>
        <name>substrate</name>
    </ligand>
</feature>
<dbReference type="EC" id="3.5.1.2" evidence="3 6"/>